<evidence type="ECO:0000313" key="1">
    <source>
        <dbReference type="EMBL" id="QCI09088.1"/>
    </source>
</evidence>
<reference evidence="1" key="2">
    <citation type="submission" date="2019-04" db="EMBL/GenBank/DDBJ databases">
        <authorList>
            <person name="Pasella M."/>
        </authorList>
    </citation>
    <scope>NUCLEOTIDE SEQUENCE</scope>
    <source>
        <strain evidence="1">PD1141</strain>
    </source>
</reference>
<dbReference type="InterPro" id="IPR012674">
    <property type="entry name" value="Calycin"/>
</dbReference>
<geneLocation type="plastid" evidence="1"/>
<gene>
    <name evidence="1" type="primary">ycf58</name>
</gene>
<sequence>MKLNLEMLLEQMEGDWISQKTLYYLKKKYIYNNKSNIKILKLNNFTNNIIKNSSNYNIYNFQYSNKKNNDLYFFSKKSNYSSGNIKKISSNDIQNYHFQLISSNCLIIQTMEKNIKYIEYIYYINKNFRISITLLKKINQYIAIAFTSYIRIIQANT</sequence>
<dbReference type="AlphaFoldDB" id="A0A4D6X2M3"/>
<evidence type="ECO:0008006" key="2">
    <source>
        <dbReference type="Google" id="ProtNLM"/>
    </source>
</evidence>
<dbReference type="Gene3D" id="2.40.128.20">
    <property type="match status" value="1"/>
</dbReference>
<dbReference type="EMBL" id="MK814743">
    <property type="protein sequence ID" value="QCI09088.1"/>
    <property type="molecule type" value="Genomic_DNA"/>
</dbReference>
<proteinExistence type="predicted"/>
<keyword evidence="1" id="KW-0934">Plastid</keyword>
<name>A0A4D6X2M3_9FLOR</name>
<protein>
    <recommendedName>
        <fullName evidence="2">Chromophore lyase</fullName>
    </recommendedName>
</protein>
<organism evidence="1">
    <name type="scientific">Inkyuleea mariana</name>
    <dbReference type="NCBI Taxonomy" id="123988"/>
    <lineage>
        <taxon>Eukaryota</taxon>
        <taxon>Rhodophyta</taxon>
        <taxon>Florideophyceae</taxon>
        <taxon>Rhodymeniophycidae</taxon>
        <taxon>Ceramiales</taxon>
        <taxon>Ceramiaceae</taxon>
        <taxon>Inkyuleea</taxon>
    </lineage>
</organism>
<accession>A0A4D6X2M3</accession>
<reference evidence="1" key="1">
    <citation type="journal article" date="2019" name="Mol. Phylogenet. Evol.">
        <title>Morphological evolution and classification of the red algal order Ceramiales inferred using plastid phylogenomics.</title>
        <authorList>
            <person name="Diaz-Tapia P."/>
            <person name="Pasella M.M."/>
            <person name="Verbruggen H."/>
            <person name="Maggs C.A."/>
        </authorList>
    </citation>
    <scope>NUCLEOTIDE SEQUENCE</scope>
    <source>
        <strain evidence="1">PD1141</strain>
    </source>
</reference>